<accession>A0A8S5NIY2</accession>
<name>A0A8S5NIY2_9CAUD</name>
<protein>
    <submittedName>
        <fullName evidence="1">Uncharacterized protein</fullName>
    </submittedName>
</protein>
<sequence>MISSIYINIKKWLQLYGYEVLDYFIQVDNKKETDPRKRYREFDEQFNVHVGTSEHYENNQGWDTPFLAIDIVPDPLNKGCFKRYIVNFSVYYSSVSPTTGRRCIENTPEGKLEYRDGVYQAICEMIYHQVKTTRGLKMKTFADDVASKDDWYLPIKVTPVKFGDLTDFSSELTDEVGMFSFPITLSIFEC</sequence>
<proteinExistence type="predicted"/>
<evidence type="ECO:0000313" key="1">
    <source>
        <dbReference type="EMBL" id="DAD94765.1"/>
    </source>
</evidence>
<reference evidence="1" key="1">
    <citation type="journal article" date="2021" name="Proc. Natl. Acad. Sci. U.S.A.">
        <title>A Catalog of Tens of Thousands of Viruses from Human Metagenomes Reveals Hidden Associations with Chronic Diseases.</title>
        <authorList>
            <person name="Tisza M.J."/>
            <person name="Buck C.B."/>
        </authorList>
    </citation>
    <scope>NUCLEOTIDE SEQUENCE</scope>
    <source>
        <strain evidence="1">CtK0l2</strain>
    </source>
</reference>
<dbReference type="EMBL" id="BK015181">
    <property type="protein sequence ID" value="DAD94765.1"/>
    <property type="molecule type" value="Genomic_DNA"/>
</dbReference>
<organism evidence="1">
    <name type="scientific">Siphoviridae sp. ctK0l2</name>
    <dbReference type="NCBI Taxonomy" id="2826243"/>
    <lineage>
        <taxon>Viruses</taxon>
        <taxon>Duplodnaviria</taxon>
        <taxon>Heunggongvirae</taxon>
        <taxon>Uroviricota</taxon>
        <taxon>Caudoviricetes</taxon>
    </lineage>
</organism>